<evidence type="ECO:0000313" key="10">
    <source>
        <dbReference type="EMBL" id="SPC91143.1"/>
    </source>
</evidence>
<dbReference type="PANTHER" id="PTHR12804:SF0">
    <property type="entry name" value="SIGNAL PEPTIDASE COMPLEX SUBUNIT 3"/>
    <property type="match status" value="1"/>
</dbReference>
<evidence type="ECO:0000256" key="5">
    <source>
        <dbReference type="ARBA" id="ARBA00022968"/>
    </source>
</evidence>
<dbReference type="GO" id="GO:0045047">
    <property type="term" value="P:protein targeting to ER"/>
    <property type="evidence" value="ECO:0007669"/>
    <property type="project" value="TreeGrafter"/>
</dbReference>
<evidence type="ECO:0000256" key="9">
    <source>
        <dbReference type="SAM" id="SignalP"/>
    </source>
</evidence>
<dbReference type="InterPro" id="IPR007653">
    <property type="entry name" value="SPC3"/>
</dbReference>
<protein>
    <recommendedName>
        <fullName evidence="8">Signal peptidase complex subunit 3</fullName>
    </recommendedName>
</protein>
<dbReference type="GO" id="GO:0005787">
    <property type="term" value="C:signal peptidase complex"/>
    <property type="evidence" value="ECO:0007669"/>
    <property type="project" value="InterPro"/>
</dbReference>
<accession>A0A2N9FVC3</accession>
<evidence type="ECO:0000256" key="1">
    <source>
        <dbReference type="ARBA" id="ARBA00004648"/>
    </source>
</evidence>
<organism evidence="10">
    <name type="scientific">Fagus sylvatica</name>
    <name type="common">Beechnut</name>
    <dbReference type="NCBI Taxonomy" id="28930"/>
    <lineage>
        <taxon>Eukaryota</taxon>
        <taxon>Viridiplantae</taxon>
        <taxon>Streptophyta</taxon>
        <taxon>Embryophyta</taxon>
        <taxon>Tracheophyta</taxon>
        <taxon>Spermatophyta</taxon>
        <taxon>Magnoliopsida</taxon>
        <taxon>eudicotyledons</taxon>
        <taxon>Gunneridae</taxon>
        <taxon>Pentapetalae</taxon>
        <taxon>rosids</taxon>
        <taxon>fabids</taxon>
        <taxon>Fagales</taxon>
        <taxon>Fagaceae</taxon>
        <taxon>Fagus</taxon>
    </lineage>
</organism>
<comment type="similarity">
    <text evidence="2">Belongs to the SPCS3 family.</text>
</comment>
<sequence>MHSFGYRANALLTFAVTILALMCAMASFSDNLSHPSPSSNVQVLLNINWFQNGNDAGNSGNDEC</sequence>
<keyword evidence="6" id="KW-1133">Transmembrane helix</keyword>
<keyword evidence="7" id="KW-0472">Membrane</keyword>
<keyword evidence="4" id="KW-0256">Endoplasmic reticulum</keyword>
<dbReference type="Pfam" id="PF04573">
    <property type="entry name" value="SPC22"/>
    <property type="match status" value="1"/>
</dbReference>
<keyword evidence="9" id="KW-0732">Signal</keyword>
<name>A0A2N9FVC3_FAGSY</name>
<evidence type="ECO:0000256" key="7">
    <source>
        <dbReference type="ARBA" id="ARBA00023136"/>
    </source>
</evidence>
<comment type="subcellular location">
    <subcellularLocation>
        <location evidence="1">Endoplasmic reticulum membrane</location>
        <topology evidence="1">Single-pass type II membrane protein</topology>
    </subcellularLocation>
</comment>
<dbReference type="PANTHER" id="PTHR12804">
    <property type="entry name" value="MICROSOMAL SIGNAL PEPTIDASE 23 KD SUBUNIT SPC22/23"/>
    <property type="match status" value="1"/>
</dbReference>
<evidence type="ECO:0000256" key="8">
    <source>
        <dbReference type="ARBA" id="ARBA00029556"/>
    </source>
</evidence>
<dbReference type="EMBL" id="OIVN01001207">
    <property type="protein sequence ID" value="SPC91143.1"/>
    <property type="molecule type" value="Genomic_DNA"/>
</dbReference>
<gene>
    <name evidence="10" type="ORF">FSB_LOCUS19025</name>
</gene>
<evidence type="ECO:0000256" key="6">
    <source>
        <dbReference type="ARBA" id="ARBA00022989"/>
    </source>
</evidence>
<keyword evidence="5" id="KW-0735">Signal-anchor</keyword>
<feature type="chain" id="PRO_5014699107" description="Signal peptidase complex subunit 3" evidence="9">
    <location>
        <begin position="27"/>
        <end position="64"/>
    </location>
</feature>
<evidence type="ECO:0000256" key="2">
    <source>
        <dbReference type="ARBA" id="ARBA00009289"/>
    </source>
</evidence>
<feature type="signal peptide" evidence="9">
    <location>
        <begin position="1"/>
        <end position="26"/>
    </location>
</feature>
<proteinExistence type="inferred from homology"/>
<dbReference type="AlphaFoldDB" id="A0A2N9FVC3"/>
<evidence type="ECO:0000256" key="3">
    <source>
        <dbReference type="ARBA" id="ARBA00022692"/>
    </source>
</evidence>
<evidence type="ECO:0000256" key="4">
    <source>
        <dbReference type="ARBA" id="ARBA00022824"/>
    </source>
</evidence>
<keyword evidence="3" id="KW-0812">Transmembrane</keyword>
<dbReference type="GO" id="GO:0006465">
    <property type="term" value="P:signal peptide processing"/>
    <property type="evidence" value="ECO:0007669"/>
    <property type="project" value="InterPro"/>
</dbReference>
<reference evidence="10" key="1">
    <citation type="submission" date="2018-02" db="EMBL/GenBank/DDBJ databases">
        <authorList>
            <person name="Cohen D.B."/>
            <person name="Kent A.D."/>
        </authorList>
    </citation>
    <scope>NUCLEOTIDE SEQUENCE</scope>
</reference>